<keyword evidence="3" id="KW-0963">Cytoplasm</keyword>
<reference evidence="5 6" key="1">
    <citation type="submission" date="2024-11" db="EMBL/GenBank/DDBJ databases">
        <authorList>
            <person name="Heng Y.C."/>
            <person name="Lim A.C.H."/>
            <person name="Lee J.K.Y."/>
            <person name="Kittelmann S."/>
        </authorList>
    </citation>
    <scope>NUCLEOTIDE SEQUENCE [LARGE SCALE GENOMIC DNA]</scope>
    <source>
        <strain evidence="5 6">WILCCON 0185</strain>
    </source>
</reference>
<keyword evidence="2 3" id="KW-0067">ATP-binding</keyword>
<keyword evidence="6" id="KW-1185">Reference proteome</keyword>
<dbReference type="InterPro" id="IPR001977">
    <property type="entry name" value="Depp_CoAkinase"/>
</dbReference>
<dbReference type="PANTHER" id="PTHR10695">
    <property type="entry name" value="DEPHOSPHO-COA KINASE-RELATED"/>
    <property type="match status" value="1"/>
</dbReference>
<dbReference type="NCBIfam" id="TIGR00152">
    <property type="entry name" value="dephospho-CoA kinase"/>
    <property type="match status" value="1"/>
</dbReference>
<dbReference type="CDD" id="cd02022">
    <property type="entry name" value="DPCK"/>
    <property type="match status" value="1"/>
</dbReference>
<evidence type="ECO:0000256" key="3">
    <source>
        <dbReference type="HAMAP-Rule" id="MF_00376"/>
    </source>
</evidence>
<organism evidence="5 6">
    <name type="scientific">Candidatus Clostridium stratigraminis</name>
    <dbReference type="NCBI Taxonomy" id="3381661"/>
    <lineage>
        <taxon>Bacteria</taxon>
        <taxon>Bacillati</taxon>
        <taxon>Bacillota</taxon>
        <taxon>Clostridia</taxon>
        <taxon>Eubacteriales</taxon>
        <taxon>Clostridiaceae</taxon>
        <taxon>Clostridium</taxon>
    </lineage>
</organism>
<sequence>MIKVGLTGGIGSGKSTVSNFLKEKGIPIIDADIISRDILILYPEVISNIRKEFGSEFFDAKGLLKRRELGNFVFNNPEGKLKLEALTIPYIIKEIYLKIEKYKIEGFKMCIVDAPTLIETGLYKAMDLNILVWVDVNTQIERTLKRDNLNLGDVKNRINAQIPLEDKKKYVNFIIDNRSSIEATKNQIDKVLKEIYCSEVKYET</sequence>
<comment type="subcellular location">
    <subcellularLocation>
        <location evidence="3">Cytoplasm</location>
    </subcellularLocation>
</comment>
<comment type="catalytic activity">
    <reaction evidence="3">
        <text>3'-dephospho-CoA + ATP = ADP + CoA + H(+)</text>
        <dbReference type="Rhea" id="RHEA:18245"/>
        <dbReference type="ChEBI" id="CHEBI:15378"/>
        <dbReference type="ChEBI" id="CHEBI:30616"/>
        <dbReference type="ChEBI" id="CHEBI:57287"/>
        <dbReference type="ChEBI" id="CHEBI:57328"/>
        <dbReference type="ChEBI" id="CHEBI:456216"/>
        <dbReference type="EC" id="2.7.1.24"/>
    </reaction>
</comment>
<dbReference type="RefSeq" id="WP_406769917.1">
    <property type="nucleotide sequence ID" value="NZ_JBJHZZ010000006.1"/>
</dbReference>
<dbReference type="PROSITE" id="PS51219">
    <property type="entry name" value="DPCK"/>
    <property type="match status" value="1"/>
</dbReference>
<comment type="similarity">
    <text evidence="3">Belongs to the CoaE family.</text>
</comment>
<comment type="pathway">
    <text evidence="3">Cofactor biosynthesis; coenzyme A biosynthesis; CoA from (R)-pantothenate: step 5/5.</text>
</comment>
<dbReference type="Gene3D" id="3.40.50.300">
    <property type="entry name" value="P-loop containing nucleotide triphosphate hydrolases"/>
    <property type="match status" value="1"/>
</dbReference>
<evidence type="ECO:0000313" key="6">
    <source>
        <dbReference type="Proteomes" id="UP001623591"/>
    </source>
</evidence>
<keyword evidence="1 3" id="KW-0547">Nucleotide-binding</keyword>
<feature type="binding site" evidence="3">
    <location>
        <begin position="11"/>
        <end position="16"/>
    </location>
    <ligand>
        <name>ATP</name>
        <dbReference type="ChEBI" id="CHEBI:30616"/>
    </ligand>
</feature>
<dbReference type="Pfam" id="PF01121">
    <property type="entry name" value="CoaE"/>
    <property type="match status" value="1"/>
</dbReference>
<dbReference type="PANTHER" id="PTHR10695:SF46">
    <property type="entry name" value="BIFUNCTIONAL COENZYME A SYNTHASE-RELATED"/>
    <property type="match status" value="1"/>
</dbReference>
<dbReference type="HAMAP" id="MF_00376">
    <property type="entry name" value="Dephospho_CoA_kinase"/>
    <property type="match status" value="1"/>
</dbReference>
<dbReference type="InterPro" id="IPR027417">
    <property type="entry name" value="P-loop_NTPase"/>
</dbReference>
<dbReference type="Proteomes" id="UP001623591">
    <property type="component" value="Unassembled WGS sequence"/>
</dbReference>
<name>A0ABW8T4T3_9CLOT</name>
<dbReference type="GO" id="GO:0004140">
    <property type="term" value="F:dephospho-CoA kinase activity"/>
    <property type="evidence" value="ECO:0007669"/>
    <property type="project" value="UniProtKB-EC"/>
</dbReference>
<evidence type="ECO:0000256" key="1">
    <source>
        <dbReference type="ARBA" id="ARBA00022741"/>
    </source>
</evidence>
<dbReference type="EC" id="2.7.1.24" evidence="3 4"/>
<dbReference type="SUPFAM" id="SSF52540">
    <property type="entry name" value="P-loop containing nucleoside triphosphate hydrolases"/>
    <property type="match status" value="1"/>
</dbReference>
<evidence type="ECO:0000256" key="2">
    <source>
        <dbReference type="ARBA" id="ARBA00022840"/>
    </source>
</evidence>
<comment type="function">
    <text evidence="3">Catalyzes the phosphorylation of the 3'-hydroxyl group of dephosphocoenzyme A to form coenzyme A.</text>
</comment>
<accession>A0ABW8T4T3</accession>
<evidence type="ECO:0000256" key="4">
    <source>
        <dbReference type="NCBIfam" id="TIGR00152"/>
    </source>
</evidence>
<keyword evidence="3 5" id="KW-0418">Kinase</keyword>
<dbReference type="EMBL" id="JBJHZZ010000006">
    <property type="protein sequence ID" value="MFL0247473.1"/>
    <property type="molecule type" value="Genomic_DNA"/>
</dbReference>
<protein>
    <recommendedName>
        <fullName evidence="3 4">Dephospho-CoA kinase</fullName>
        <ecNumber evidence="3 4">2.7.1.24</ecNumber>
    </recommendedName>
    <alternativeName>
        <fullName evidence="3">Dephosphocoenzyme A kinase</fullName>
    </alternativeName>
</protein>
<proteinExistence type="inferred from homology"/>
<gene>
    <name evidence="3 5" type="primary">coaE</name>
    <name evidence="5" type="ORF">ACJDUG_10870</name>
</gene>
<keyword evidence="3 5" id="KW-0808">Transferase</keyword>
<evidence type="ECO:0000313" key="5">
    <source>
        <dbReference type="EMBL" id="MFL0247473.1"/>
    </source>
</evidence>
<comment type="caution">
    <text evidence="5">The sequence shown here is derived from an EMBL/GenBank/DDBJ whole genome shotgun (WGS) entry which is preliminary data.</text>
</comment>
<keyword evidence="3" id="KW-0173">Coenzyme A biosynthesis</keyword>